<keyword evidence="3" id="KW-0238">DNA-binding</keyword>
<dbReference type="Pfam" id="PF13411">
    <property type="entry name" value="MerR_1"/>
    <property type="match status" value="1"/>
</dbReference>
<evidence type="ECO:0000259" key="2">
    <source>
        <dbReference type="Pfam" id="PF13411"/>
    </source>
</evidence>
<dbReference type="RefSeq" id="WP_209463886.1">
    <property type="nucleotide sequence ID" value="NZ_JAGGKX010000017.1"/>
</dbReference>
<dbReference type="GO" id="GO:0003677">
    <property type="term" value="F:DNA binding"/>
    <property type="evidence" value="ECO:0007669"/>
    <property type="project" value="UniProtKB-KW"/>
</dbReference>
<organism evidence="3 4">
    <name type="scientific">Virgibacillus natechei</name>
    <dbReference type="NCBI Taxonomy" id="1216297"/>
    <lineage>
        <taxon>Bacteria</taxon>
        <taxon>Bacillati</taxon>
        <taxon>Bacillota</taxon>
        <taxon>Bacilli</taxon>
        <taxon>Bacillales</taxon>
        <taxon>Bacillaceae</taxon>
        <taxon>Virgibacillus</taxon>
    </lineage>
</organism>
<feature type="domain" description="HTH merR-type" evidence="2">
    <location>
        <begin position="19"/>
        <end position="86"/>
    </location>
</feature>
<dbReference type="EMBL" id="JAGGKX010000017">
    <property type="protein sequence ID" value="MBP1970792.1"/>
    <property type="molecule type" value="Genomic_DNA"/>
</dbReference>
<evidence type="ECO:0000256" key="1">
    <source>
        <dbReference type="SAM" id="Coils"/>
    </source>
</evidence>
<protein>
    <submittedName>
        <fullName evidence="3">DNA-binding transcriptional MerR regulator</fullName>
    </submittedName>
</protein>
<evidence type="ECO:0000313" key="3">
    <source>
        <dbReference type="EMBL" id="MBP1970792.1"/>
    </source>
</evidence>
<accession>A0ABS4IIK4</accession>
<gene>
    <name evidence="3" type="ORF">J2Z83_002928</name>
</gene>
<dbReference type="InterPro" id="IPR000551">
    <property type="entry name" value="MerR-type_HTH_dom"/>
</dbReference>
<comment type="caution">
    <text evidence="3">The sequence shown here is derived from an EMBL/GenBank/DDBJ whole genome shotgun (WGS) entry which is preliminary data.</text>
</comment>
<evidence type="ECO:0000313" key="4">
    <source>
        <dbReference type="Proteomes" id="UP001519345"/>
    </source>
</evidence>
<dbReference type="Gene3D" id="1.10.1660.10">
    <property type="match status" value="1"/>
</dbReference>
<name>A0ABS4IIK4_9BACI</name>
<keyword evidence="1" id="KW-0175">Coiled coil</keyword>
<feature type="coiled-coil region" evidence="1">
    <location>
        <begin position="120"/>
        <end position="195"/>
    </location>
</feature>
<dbReference type="SUPFAM" id="SSF46955">
    <property type="entry name" value="Putative DNA-binding domain"/>
    <property type="match status" value="1"/>
</dbReference>
<sequence>MNANNDKKRKTVSILELLSINGLCLIIGVTEKTAKNWIEEFSTHIPKTTELGMTYYHPEAIDTLKFIKTCKNKNYQTPKIREMLANNISPITMQRTIEDVQRSLEQENYKENLLTVMQTIEKTISNVADQEKSIKSLQEQYYEQNKRIKDVDKQAKEINDLKQEIKALKQKLTPAKEYEEKKESFAKLFKQQKEDNHCFNQIITKLNQGI</sequence>
<proteinExistence type="predicted"/>
<reference evidence="3 4" key="1">
    <citation type="submission" date="2021-03" db="EMBL/GenBank/DDBJ databases">
        <title>Genomic Encyclopedia of Type Strains, Phase IV (KMG-IV): sequencing the most valuable type-strain genomes for metagenomic binning, comparative biology and taxonomic classification.</title>
        <authorList>
            <person name="Goeker M."/>
        </authorList>
    </citation>
    <scope>NUCLEOTIDE SEQUENCE [LARGE SCALE GENOMIC DNA]</scope>
    <source>
        <strain evidence="3 4">DSM 25609</strain>
    </source>
</reference>
<dbReference type="Proteomes" id="UP001519345">
    <property type="component" value="Unassembled WGS sequence"/>
</dbReference>
<keyword evidence="4" id="KW-1185">Reference proteome</keyword>
<dbReference type="InterPro" id="IPR009061">
    <property type="entry name" value="DNA-bd_dom_put_sf"/>
</dbReference>